<sequence length="140" mass="15261">MLSCNSLEDSNRLYACALGPAAAQSAFCSRRGLFKTRLLLLRLCGDSVSGICYHGGEFLGNCYVSRVYQSLLCSPNASDLEPIYTRSLDDIQYMDVHRPRSNEDTSGGRAICLSEAGLILLSSTVSSNRFSVQVTEHLSP</sequence>
<evidence type="ECO:0000313" key="2">
    <source>
        <dbReference type="Proteomes" id="UP001152798"/>
    </source>
</evidence>
<name>A0A9P0H0M0_NEZVI</name>
<accession>A0A9P0H0M0</accession>
<keyword evidence="2" id="KW-1185">Reference proteome</keyword>
<dbReference type="Proteomes" id="UP001152798">
    <property type="component" value="Chromosome 1"/>
</dbReference>
<evidence type="ECO:0000313" key="1">
    <source>
        <dbReference type="EMBL" id="CAH1390451.1"/>
    </source>
</evidence>
<reference evidence="1" key="1">
    <citation type="submission" date="2022-01" db="EMBL/GenBank/DDBJ databases">
        <authorList>
            <person name="King R."/>
        </authorList>
    </citation>
    <scope>NUCLEOTIDE SEQUENCE</scope>
</reference>
<organism evidence="1 2">
    <name type="scientific">Nezara viridula</name>
    <name type="common">Southern green stink bug</name>
    <name type="synonym">Cimex viridulus</name>
    <dbReference type="NCBI Taxonomy" id="85310"/>
    <lineage>
        <taxon>Eukaryota</taxon>
        <taxon>Metazoa</taxon>
        <taxon>Ecdysozoa</taxon>
        <taxon>Arthropoda</taxon>
        <taxon>Hexapoda</taxon>
        <taxon>Insecta</taxon>
        <taxon>Pterygota</taxon>
        <taxon>Neoptera</taxon>
        <taxon>Paraneoptera</taxon>
        <taxon>Hemiptera</taxon>
        <taxon>Heteroptera</taxon>
        <taxon>Panheteroptera</taxon>
        <taxon>Pentatomomorpha</taxon>
        <taxon>Pentatomoidea</taxon>
        <taxon>Pentatomidae</taxon>
        <taxon>Pentatominae</taxon>
        <taxon>Nezara</taxon>
    </lineage>
</organism>
<proteinExistence type="predicted"/>
<gene>
    <name evidence="1" type="ORF">NEZAVI_LOCUS1654</name>
</gene>
<protein>
    <submittedName>
        <fullName evidence="1">Uncharacterized protein</fullName>
    </submittedName>
</protein>
<dbReference type="AlphaFoldDB" id="A0A9P0H0M0"/>
<dbReference type="EMBL" id="OV725077">
    <property type="protein sequence ID" value="CAH1390451.1"/>
    <property type="molecule type" value="Genomic_DNA"/>
</dbReference>